<evidence type="ECO:0000313" key="2">
    <source>
        <dbReference type="EMBL" id="SMD42029.1"/>
    </source>
</evidence>
<evidence type="ECO:0000313" key="3">
    <source>
        <dbReference type="Proteomes" id="UP000192333"/>
    </source>
</evidence>
<dbReference type="Proteomes" id="UP000192333">
    <property type="component" value="Chromosome I"/>
</dbReference>
<dbReference type="OrthoDB" id="662693at2"/>
<organism evidence="2 3">
    <name type="scientific">Aquiflexum balticum DSM 16537</name>
    <dbReference type="NCBI Taxonomy" id="758820"/>
    <lineage>
        <taxon>Bacteria</taxon>
        <taxon>Pseudomonadati</taxon>
        <taxon>Bacteroidota</taxon>
        <taxon>Cytophagia</taxon>
        <taxon>Cytophagales</taxon>
        <taxon>Cyclobacteriaceae</taxon>
        <taxon>Aquiflexum</taxon>
    </lineage>
</organism>
<evidence type="ECO:0000256" key="1">
    <source>
        <dbReference type="SAM" id="SignalP"/>
    </source>
</evidence>
<feature type="chain" id="PRO_5012370939" description="DUF3857 domain-containing protein" evidence="1">
    <location>
        <begin position="26"/>
        <end position="355"/>
    </location>
</feature>
<name>A0A1W2GZG7_9BACT</name>
<dbReference type="AlphaFoldDB" id="A0A1W2GZG7"/>
<sequence>MNLKLPNWLSIFLLALSLMPFFTNAQTPSLFDDESLLEITLSGDLTSLFKDREGEPQNFDIQLMYVDSEQQPVTISLKSKTRGKFRRSIGQCEYPPILLNFAKGSVKNTVFQNQDKLKLVMPCKGDKYVLNEYYAYKIYNQISGYSFKVKLLKVNLQDSNPKAKQKDPFYAFLIEEEDVMAERNNMVPVKEELIRPEDLNPPEFLNMAIFQYMIANTDWSVQYRQNIKLVKDPGTGRLLGVPYDFDHAGIVGAPYAKPAEQLEMVSVRERRYRGYCIEDMEVFNEVFELYKSKKEDIYSVYTSSPYLDPKNVKATLKYLDEFYKTLSQPKYAKVEMQYPCLEEGTGNVVIRGLKK</sequence>
<accession>A0A1W2GZG7</accession>
<dbReference type="STRING" id="758820.SAMN00777080_0565"/>
<evidence type="ECO:0008006" key="4">
    <source>
        <dbReference type="Google" id="ProtNLM"/>
    </source>
</evidence>
<gene>
    <name evidence="2" type="ORF">SAMN00777080_0565</name>
</gene>
<reference evidence="3" key="1">
    <citation type="submission" date="2017-04" db="EMBL/GenBank/DDBJ databases">
        <authorList>
            <person name="Varghese N."/>
            <person name="Submissions S."/>
        </authorList>
    </citation>
    <scope>NUCLEOTIDE SEQUENCE [LARGE SCALE GENOMIC DNA]</scope>
    <source>
        <strain evidence="3">DSM 16537</strain>
    </source>
</reference>
<feature type="signal peptide" evidence="1">
    <location>
        <begin position="1"/>
        <end position="25"/>
    </location>
</feature>
<keyword evidence="1" id="KW-0732">Signal</keyword>
<dbReference type="EMBL" id="LT838813">
    <property type="protein sequence ID" value="SMD42029.1"/>
    <property type="molecule type" value="Genomic_DNA"/>
</dbReference>
<proteinExistence type="predicted"/>
<protein>
    <recommendedName>
        <fullName evidence="4">DUF3857 domain-containing protein</fullName>
    </recommendedName>
</protein>
<dbReference type="RefSeq" id="WP_157370045.1">
    <property type="nucleotide sequence ID" value="NZ_LT838813.1"/>
</dbReference>
<keyword evidence="3" id="KW-1185">Reference proteome</keyword>